<organism evidence="5 6">
    <name type="scientific">Nonomuraea diastatica</name>
    <dbReference type="NCBI Taxonomy" id="1848329"/>
    <lineage>
        <taxon>Bacteria</taxon>
        <taxon>Bacillati</taxon>
        <taxon>Actinomycetota</taxon>
        <taxon>Actinomycetes</taxon>
        <taxon>Streptosporangiales</taxon>
        <taxon>Streptosporangiaceae</taxon>
        <taxon>Nonomuraea</taxon>
    </lineage>
</organism>
<evidence type="ECO:0000259" key="4">
    <source>
        <dbReference type="PROSITE" id="PS50125"/>
    </source>
</evidence>
<dbReference type="Gene3D" id="3.40.50.300">
    <property type="entry name" value="P-loop containing nucleotide triphosphate hydrolases"/>
    <property type="match status" value="1"/>
</dbReference>
<dbReference type="Pfam" id="PF00211">
    <property type="entry name" value="Guanylate_cyc"/>
    <property type="match status" value="1"/>
</dbReference>
<dbReference type="OrthoDB" id="5476461at2"/>
<dbReference type="InterPro" id="IPR019734">
    <property type="entry name" value="TPR_rpt"/>
</dbReference>
<dbReference type="GO" id="GO:0035556">
    <property type="term" value="P:intracellular signal transduction"/>
    <property type="evidence" value="ECO:0007669"/>
    <property type="project" value="InterPro"/>
</dbReference>
<dbReference type="PANTHER" id="PTHR16305:SF28">
    <property type="entry name" value="GUANYLATE CYCLASE DOMAIN-CONTAINING PROTEIN"/>
    <property type="match status" value="1"/>
</dbReference>
<keyword evidence="2" id="KW-0067">ATP-binding</keyword>
<reference evidence="5 6" key="1">
    <citation type="submission" date="2019-03" db="EMBL/GenBank/DDBJ databases">
        <title>Draft genome sequences of novel Actinobacteria.</title>
        <authorList>
            <person name="Sahin N."/>
            <person name="Ay H."/>
            <person name="Saygin H."/>
        </authorList>
    </citation>
    <scope>NUCLEOTIDE SEQUENCE [LARGE SCALE GENOMIC DNA]</scope>
    <source>
        <strain evidence="5 6">KC712</strain>
    </source>
</reference>
<dbReference type="InterPro" id="IPR001054">
    <property type="entry name" value="A/G_cyclase"/>
</dbReference>
<dbReference type="Pfam" id="PF13191">
    <property type="entry name" value="AAA_16"/>
    <property type="match status" value="1"/>
</dbReference>
<dbReference type="CDD" id="cd07302">
    <property type="entry name" value="CHD"/>
    <property type="match status" value="1"/>
</dbReference>
<evidence type="ECO:0000313" key="5">
    <source>
        <dbReference type="EMBL" id="TDD14798.1"/>
    </source>
</evidence>
<keyword evidence="1" id="KW-0547">Nucleotide-binding</keyword>
<feature type="repeat" description="TPR" evidence="3">
    <location>
        <begin position="726"/>
        <end position="759"/>
    </location>
</feature>
<evidence type="ECO:0000256" key="3">
    <source>
        <dbReference type="PROSITE-ProRule" id="PRU00339"/>
    </source>
</evidence>
<dbReference type="SUPFAM" id="SSF55073">
    <property type="entry name" value="Nucleotide cyclase"/>
    <property type="match status" value="1"/>
</dbReference>
<dbReference type="PANTHER" id="PTHR16305">
    <property type="entry name" value="TESTICULAR SOLUBLE ADENYLYL CYCLASE"/>
    <property type="match status" value="1"/>
</dbReference>
<dbReference type="EMBL" id="SMKP01000139">
    <property type="protein sequence ID" value="TDD14798.1"/>
    <property type="molecule type" value="Genomic_DNA"/>
</dbReference>
<dbReference type="InterPro" id="IPR011990">
    <property type="entry name" value="TPR-like_helical_dom_sf"/>
</dbReference>
<dbReference type="PROSITE" id="PS50125">
    <property type="entry name" value="GUANYLATE_CYCLASE_2"/>
    <property type="match status" value="1"/>
</dbReference>
<dbReference type="SUPFAM" id="SSF48452">
    <property type="entry name" value="TPR-like"/>
    <property type="match status" value="2"/>
</dbReference>
<dbReference type="AlphaFoldDB" id="A0A4R4W7V5"/>
<dbReference type="Proteomes" id="UP000294543">
    <property type="component" value="Unassembled WGS sequence"/>
</dbReference>
<dbReference type="InterPro" id="IPR041664">
    <property type="entry name" value="AAA_16"/>
</dbReference>
<evidence type="ECO:0000256" key="1">
    <source>
        <dbReference type="ARBA" id="ARBA00022741"/>
    </source>
</evidence>
<evidence type="ECO:0000313" key="6">
    <source>
        <dbReference type="Proteomes" id="UP000294543"/>
    </source>
</evidence>
<dbReference type="PROSITE" id="PS50005">
    <property type="entry name" value="TPR"/>
    <property type="match status" value="2"/>
</dbReference>
<feature type="repeat" description="TPR" evidence="3">
    <location>
        <begin position="615"/>
        <end position="648"/>
    </location>
</feature>
<dbReference type="SMART" id="SM00044">
    <property type="entry name" value="CYCc"/>
    <property type="match status" value="1"/>
</dbReference>
<feature type="domain" description="Guanylate cyclase" evidence="4">
    <location>
        <begin position="35"/>
        <end position="165"/>
    </location>
</feature>
<evidence type="ECO:0000256" key="2">
    <source>
        <dbReference type="ARBA" id="ARBA00022840"/>
    </source>
</evidence>
<protein>
    <recommendedName>
        <fullName evidence="4">Guanylate cyclase domain-containing protein</fullName>
    </recommendedName>
</protein>
<keyword evidence="3" id="KW-0802">TPR repeat</keyword>
<name>A0A4R4W7V5_9ACTN</name>
<dbReference type="GO" id="GO:0005737">
    <property type="term" value="C:cytoplasm"/>
    <property type="evidence" value="ECO:0007669"/>
    <property type="project" value="TreeGrafter"/>
</dbReference>
<dbReference type="InterPro" id="IPR029787">
    <property type="entry name" value="Nucleotide_cyclase"/>
</dbReference>
<dbReference type="GO" id="GO:0004016">
    <property type="term" value="F:adenylate cyclase activity"/>
    <property type="evidence" value="ECO:0007669"/>
    <property type="project" value="TreeGrafter"/>
</dbReference>
<dbReference type="GO" id="GO:0009190">
    <property type="term" value="P:cyclic nucleotide biosynthetic process"/>
    <property type="evidence" value="ECO:0007669"/>
    <property type="project" value="InterPro"/>
</dbReference>
<comment type="caution">
    <text evidence="5">The sequence shown here is derived from an EMBL/GenBank/DDBJ whole genome shotgun (WGS) entry which is preliminary data.</text>
</comment>
<dbReference type="SUPFAM" id="SSF52540">
    <property type="entry name" value="P-loop containing nucleoside triphosphate hydrolases"/>
    <property type="match status" value="1"/>
</dbReference>
<sequence length="1013" mass="109983">MTCLSCGADIVSVRFCPHCGTPQNGDRGEVRKIVTVLFCDLSGSTEMSRLFDPESLRAILLRYFELMRSCLIRHGGTVEKYIGDAVMAVFGVPTVHEDDALRSVRAAWEMREAIGRLNEELVREIGCGIAIRIGVNTGEVVAVDAATGDHTFVAGETVNMAARLEQHATPGGILLGAETYRMVAGAVTAEAVPPLQVRGRAEPLPAWRVQVVRAHEPPVRRRFDVPLIDRERELRQLSLLLEGVRQDRGCHVCTIFGDPGMGKSRLAHEFVMACQSAGAPAVSSGCSPYGGGTLAPFDGVLSALIEATGTGSLAETFAETPQVATALAGVLRDGAPGLAVDDTFWAVREAFSALVDDRGIVVVLDDLQWASPTALDLITTLTESLHEVAVLFVCLARFELLDARPQWGGGQLGTTSIVLRPLSDEHAHLLAAQLSDVSAHLSDAETERLVTTAEGNPFFLEQLMAMRAEGHAEGVPPSLRALLAARLDLLPAQHLEWLRWAAFFDRFVPSRIAELAPDVRITDADLHHLVSRRFVEPDGRLHGEARYRFGSSQIRDVIYAALPKKLRVERHLRIAGWLRDRRQSDADVGAHLETAAGYSAELRMPDAASLALAAGAHLDRAGRTALSLGDMYRARSFFERALALVPDRLDTMVALVDVLAAVGATESADRLLDELEASSGRPVPAAHGRLQRAVLHLAERGMDHLVAVTEQTLPIFRQENDHVGLARCWLRLGQANQVRYRFDEARQRFEQALTFSHDPTARLELATILGGLAYCLWQGPEPSGAALRRCDELVEQYAGLSKATRVAIESPRALLCAMRGRHDDARRTLRDAARITHEMGHVTAGATIPVFLGKVELLAGDFAAAERALSTSRAAFDDIGDGLMRDTATIDLARAVYLQGRRSEALEWLDSCENLTEGLFPMDAALLASLRARIRSEPGAQLERALTLTAGVPSPQCRGTVLLDAAHVFRSTGRGSDATSALRQARDCFAAKEDLAGLAVTASVQARWDARER</sequence>
<dbReference type="Gene3D" id="1.25.40.10">
    <property type="entry name" value="Tetratricopeptide repeat domain"/>
    <property type="match status" value="1"/>
</dbReference>
<dbReference type="InterPro" id="IPR027417">
    <property type="entry name" value="P-loop_NTPase"/>
</dbReference>
<accession>A0A4R4W7V5</accession>
<dbReference type="SMART" id="SM00028">
    <property type="entry name" value="TPR"/>
    <property type="match status" value="2"/>
</dbReference>
<keyword evidence="6" id="KW-1185">Reference proteome</keyword>
<proteinExistence type="predicted"/>
<dbReference type="GO" id="GO:0005524">
    <property type="term" value="F:ATP binding"/>
    <property type="evidence" value="ECO:0007669"/>
    <property type="project" value="UniProtKB-KW"/>
</dbReference>
<gene>
    <name evidence="5" type="ORF">E1294_36420</name>
</gene>
<dbReference type="Gene3D" id="3.30.70.1230">
    <property type="entry name" value="Nucleotide cyclase"/>
    <property type="match status" value="1"/>
</dbReference>